<sequence length="337" mass="35832">MDCGAGRRWDMAKLAEIAAHAGVSEATVSRVLNDKTNVAEATRALVLTSIDVLGYERPSNLRRRMVGLVGLIVPELTNPVFPLFAQTIQTRLAAMGYTAVLCTQAPGGAQEDDYISMLLERGVAGVVFVSGRHADLTADLGIYRDLSARGLPMVTINGHRGEIDAPSLSTDERASVRMAVAHLRQLGHTRIGLATGQGRYVPSERKLEAFRELVPDGEVQQTWFSVEGGELAGRALIESGVTGIVCGSDLMALGVIRAAEQAGVAVPEQLSVIGYDGSLVTQYTWPPLTTLRQDVTGLSGAAVHALGEEIAGHPHPRGETLFAPELIVRSSTAPPPR</sequence>
<dbReference type="SUPFAM" id="SSF53822">
    <property type="entry name" value="Periplasmic binding protein-like I"/>
    <property type="match status" value="1"/>
</dbReference>
<dbReference type="EMBL" id="JAAOIV010000004">
    <property type="protein sequence ID" value="NHN55544.1"/>
    <property type="molecule type" value="Genomic_DNA"/>
</dbReference>
<dbReference type="InterPro" id="IPR010982">
    <property type="entry name" value="Lambda_DNA-bd_dom_sf"/>
</dbReference>
<dbReference type="GO" id="GO:0000976">
    <property type="term" value="F:transcription cis-regulatory region binding"/>
    <property type="evidence" value="ECO:0007669"/>
    <property type="project" value="TreeGrafter"/>
</dbReference>
<keyword evidence="2" id="KW-0238">DNA-binding</keyword>
<accession>A0A967AYS8</accession>
<dbReference type="Proteomes" id="UP000744769">
    <property type="component" value="Unassembled WGS sequence"/>
</dbReference>
<reference evidence="5" key="1">
    <citation type="submission" date="2020-03" db="EMBL/GenBank/DDBJ databases">
        <title>Draft sequencing of Calidifontibacter sp. DB0510.</title>
        <authorList>
            <person name="Kim D.-U."/>
        </authorList>
    </citation>
    <scope>NUCLEOTIDE SEQUENCE</scope>
    <source>
        <strain evidence="5">DB0510</strain>
    </source>
</reference>
<dbReference type="GO" id="GO:0003700">
    <property type="term" value="F:DNA-binding transcription factor activity"/>
    <property type="evidence" value="ECO:0007669"/>
    <property type="project" value="TreeGrafter"/>
</dbReference>
<evidence type="ECO:0000256" key="1">
    <source>
        <dbReference type="ARBA" id="ARBA00023015"/>
    </source>
</evidence>
<evidence type="ECO:0000256" key="3">
    <source>
        <dbReference type="ARBA" id="ARBA00023163"/>
    </source>
</evidence>
<dbReference type="InterPro" id="IPR046335">
    <property type="entry name" value="LacI/GalR-like_sensor"/>
</dbReference>
<dbReference type="Gene3D" id="3.40.50.2300">
    <property type="match status" value="2"/>
</dbReference>
<keyword evidence="1" id="KW-0805">Transcription regulation</keyword>
<comment type="caution">
    <text evidence="5">The sequence shown here is derived from an EMBL/GenBank/DDBJ whole genome shotgun (WGS) entry which is preliminary data.</text>
</comment>
<dbReference type="PANTHER" id="PTHR30146">
    <property type="entry name" value="LACI-RELATED TRANSCRIPTIONAL REPRESSOR"/>
    <property type="match status" value="1"/>
</dbReference>
<dbReference type="CDD" id="cd01392">
    <property type="entry name" value="HTH_LacI"/>
    <property type="match status" value="1"/>
</dbReference>
<evidence type="ECO:0000313" key="5">
    <source>
        <dbReference type="EMBL" id="NHN55544.1"/>
    </source>
</evidence>
<dbReference type="SUPFAM" id="SSF47413">
    <property type="entry name" value="lambda repressor-like DNA-binding domains"/>
    <property type="match status" value="1"/>
</dbReference>
<organism evidence="5 6">
    <name type="scientific">Metallococcus carri</name>
    <dbReference type="NCBI Taxonomy" id="1656884"/>
    <lineage>
        <taxon>Bacteria</taxon>
        <taxon>Bacillati</taxon>
        <taxon>Actinomycetota</taxon>
        <taxon>Actinomycetes</taxon>
        <taxon>Micrococcales</taxon>
        <taxon>Dermacoccaceae</taxon>
        <taxon>Metallococcus</taxon>
    </lineage>
</organism>
<protein>
    <submittedName>
        <fullName evidence="5">Substrate-binding domain-containing protein</fullName>
    </submittedName>
</protein>
<name>A0A967AYS8_9MICO</name>
<evidence type="ECO:0000313" key="6">
    <source>
        <dbReference type="Proteomes" id="UP000744769"/>
    </source>
</evidence>
<dbReference type="SMART" id="SM00354">
    <property type="entry name" value="HTH_LACI"/>
    <property type="match status" value="1"/>
</dbReference>
<keyword evidence="6" id="KW-1185">Reference proteome</keyword>
<dbReference type="PROSITE" id="PS00356">
    <property type="entry name" value="HTH_LACI_1"/>
    <property type="match status" value="1"/>
</dbReference>
<dbReference type="Pfam" id="PF13377">
    <property type="entry name" value="Peripla_BP_3"/>
    <property type="match status" value="1"/>
</dbReference>
<dbReference type="PANTHER" id="PTHR30146:SF153">
    <property type="entry name" value="LACTOSE OPERON REPRESSOR"/>
    <property type="match status" value="1"/>
</dbReference>
<dbReference type="InterPro" id="IPR000843">
    <property type="entry name" value="HTH_LacI"/>
</dbReference>
<dbReference type="Pfam" id="PF00356">
    <property type="entry name" value="LacI"/>
    <property type="match status" value="1"/>
</dbReference>
<evidence type="ECO:0000259" key="4">
    <source>
        <dbReference type="PROSITE" id="PS50932"/>
    </source>
</evidence>
<keyword evidence="3" id="KW-0804">Transcription</keyword>
<evidence type="ECO:0000256" key="2">
    <source>
        <dbReference type="ARBA" id="ARBA00023125"/>
    </source>
</evidence>
<dbReference type="AlphaFoldDB" id="A0A967AYS8"/>
<proteinExistence type="predicted"/>
<feature type="domain" description="HTH lacI-type" evidence="4">
    <location>
        <begin position="12"/>
        <end position="67"/>
    </location>
</feature>
<gene>
    <name evidence="5" type="ORF">G9U51_07085</name>
</gene>
<dbReference type="PROSITE" id="PS50932">
    <property type="entry name" value="HTH_LACI_2"/>
    <property type="match status" value="1"/>
</dbReference>
<dbReference type="InterPro" id="IPR028082">
    <property type="entry name" value="Peripla_BP_I"/>
</dbReference>
<dbReference type="Gene3D" id="1.10.260.40">
    <property type="entry name" value="lambda repressor-like DNA-binding domains"/>
    <property type="match status" value="1"/>
</dbReference>